<evidence type="ECO:0000256" key="7">
    <source>
        <dbReference type="SAM" id="MobiDB-lite"/>
    </source>
</evidence>
<feature type="domain" description="Peptidase M4 C-terminal" evidence="9">
    <location>
        <begin position="230"/>
        <end position="395"/>
    </location>
</feature>
<evidence type="ECO:0000256" key="4">
    <source>
        <dbReference type="ARBA" id="ARBA00022801"/>
    </source>
</evidence>
<dbReference type="Gene3D" id="3.10.170.10">
    <property type="match status" value="1"/>
</dbReference>
<evidence type="ECO:0000256" key="3">
    <source>
        <dbReference type="ARBA" id="ARBA00022723"/>
    </source>
</evidence>
<dbReference type="PANTHER" id="PTHR43579">
    <property type="match status" value="1"/>
</dbReference>
<dbReference type="InterPro" id="IPR052759">
    <property type="entry name" value="Metalloprotease_M4"/>
</dbReference>
<dbReference type="EMBL" id="JAVHNQ010000012">
    <property type="protein sequence ID" value="KAK6335540.1"/>
    <property type="molecule type" value="Genomic_DNA"/>
</dbReference>
<feature type="compositionally biased region" description="Basic and acidic residues" evidence="7">
    <location>
        <begin position="39"/>
        <end position="50"/>
    </location>
</feature>
<reference evidence="10 11" key="1">
    <citation type="submission" date="2019-10" db="EMBL/GenBank/DDBJ databases">
        <authorList>
            <person name="Palmer J.M."/>
        </authorList>
    </citation>
    <scope>NUCLEOTIDE SEQUENCE [LARGE SCALE GENOMIC DNA]</scope>
    <source>
        <strain evidence="10 11">TWF696</strain>
    </source>
</reference>
<comment type="similarity">
    <text evidence="1">Belongs to the peptidase M4 family.</text>
</comment>
<dbReference type="SUPFAM" id="SSF55486">
    <property type="entry name" value="Metalloproteases ('zincins'), catalytic domain"/>
    <property type="match status" value="1"/>
</dbReference>
<keyword evidence="10" id="KW-0648">Protein biosynthesis</keyword>
<dbReference type="PRINTS" id="PR00730">
    <property type="entry name" value="THERMOLYSIN"/>
</dbReference>
<feature type="compositionally biased region" description="Basic and acidic residues" evidence="7">
    <location>
        <begin position="58"/>
        <end position="69"/>
    </location>
</feature>
<evidence type="ECO:0000313" key="10">
    <source>
        <dbReference type="EMBL" id="KAK6335540.1"/>
    </source>
</evidence>
<dbReference type="Pfam" id="PF01447">
    <property type="entry name" value="Peptidase_M4"/>
    <property type="match status" value="1"/>
</dbReference>
<organism evidence="10 11">
    <name type="scientific">Orbilia brochopaga</name>
    <dbReference type="NCBI Taxonomy" id="3140254"/>
    <lineage>
        <taxon>Eukaryota</taxon>
        <taxon>Fungi</taxon>
        <taxon>Dikarya</taxon>
        <taxon>Ascomycota</taxon>
        <taxon>Pezizomycotina</taxon>
        <taxon>Orbiliomycetes</taxon>
        <taxon>Orbiliales</taxon>
        <taxon>Orbiliaceae</taxon>
        <taxon>Orbilia</taxon>
    </lineage>
</organism>
<keyword evidence="2" id="KW-0645">Protease</keyword>
<dbReference type="PANTHER" id="PTHR43579:SF1">
    <property type="entry name" value="NEUTRAL METALLOPROTEINASE"/>
    <property type="match status" value="1"/>
</dbReference>
<dbReference type="Pfam" id="PF02868">
    <property type="entry name" value="Peptidase_M4_C"/>
    <property type="match status" value="1"/>
</dbReference>
<keyword evidence="11" id="KW-1185">Reference proteome</keyword>
<dbReference type="InterPro" id="IPR027268">
    <property type="entry name" value="Peptidase_M4/M1_CTD_sf"/>
</dbReference>
<evidence type="ECO:0000259" key="9">
    <source>
        <dbReference type="Pfam" id="PF02868"/>
    </source>
</evidence>
<comment type="caution">
    <text evidence="10">The sequence shown here is derived from an EMBL/GenBank/DDBJ whole genome shotgun (WGS) entry which is preliminary data.</text>
</comment>
<keyword evidence="5" id="KW-0862">Zinc</keyword>
<evidence type="ECO:0000313" key="11">
    <source>
        <dbReference type="Proteomes" id="UP001375240"/>
    </source>
</evidence>
<dbReference type="InterPro" id="IPR001570">
    <property type="entry name" value="Peptidase_M4_C_domain"/>
</dbReference>
<evidence type="ECO:0000259" key="8">
    <source>
        <dbReference type="Pfam" id="PF01447"/>
    </source>
</evidence>
<feature type="region of interest" description="Disordered" evidence="7">
    <location>
        <begin position="286"/>
        <end position="307"/>
    </location>
</feature>
<evidence type="ECO:0000256" key="1">
    <source>
        <dbReference type="ARBA" id="ARBA00009388"/>
    </source>
</evidence>
<keyword evidence="3" id="KW-0479">Metal-binding</keyword>
<evidence type="ECO:0000256" key="2">
    <source>
        <dbReference type="ARBA" id="ARBA00022670"/>
    </source>
</evidence>
<evidence type="ECO:0000256" key="5">
    <source>
        <dbReference type="ARBA" id="ARBA00022833"/>
    </source>
</evidence>
<dbReference type="AlphaFoldDB" id="A0AAV9U4F4"/>
<dbReference type="Gene3D" id="1.10.390.10">
    <property type="entry name" value="Neutral Protease Domain 2"/>
    <property type="match status" value="1"/>
</dbReference>
<feature type="domain" description="Peptidase M4" evidence="8">
    <location>
        <begin position="131"/>
        <end position="221"/>
    </location>
</feature>
<dbReference type="GO" id="GO:0003743">
    <property type="term" value="F:translation initiation factor activity"/>
    <property type="evidence" value="ECO:0007669"/>
    <property type="project" value="UniProtKB-KW"/>
</dbReference>
<keyword evidence="6" id="KW-0482">Metalloprotease</keyword>
<proteinExistence type="inferred from homology"/>
<sequence length="785" mass="87885">MEPEAMLKIPDACFIRPLHYLEQKANDPSLPESQRTRAKRDESLTRKLEKAEEDAWEAAEKWRQDRIAKGEPTFGYAPQMRPPDKGQLPRSPNPDQPEFRCQIWDANQSFNTAHPVTGTIRYSTFEWPEGQVWNDHQGDVECEMAVKNFKAVFEVIGKLSPKRDSYDGEGSAFVGCIHVGHEDGAIYDNAWWQPNLRRMYFGARQTRIPDTVGHEMMHGVTGTSTNLRTSFLSGALNESISDCLGSMVRQWVTPPGSAGRDIATADWYIWNPDDDGNLTEKIRSLKNPSELRDPSHMNELKRSGDESDDKYHIHTNCGIPSHAFYLACDALKATYPYSWDRVGVVWFNTVINGYLREDSAFQHFADLTCFTSRKMYSNEPQTQAAIVDAWKKVGITPSVQVAEGVSRFVVILENRMSLNRNKYVSGTQRFWRQNYKSPVIVALRSSGANSTAFGVYYKNSDGTYVWQDLNSALGLVPSEYIATFDVVQDKNSKSLQTWVVCSSAYSNDARKGRLFVWKPFKAENIKWDDPTAISSLIIPQIPTLPSAARKVLLGPIGLNTIYPPIVIAMQDTIARIEVRTDFGSWTIASDLNLPSNVSRVIDIAHGRASSSSGVFVLYEVEETQKLLYTAYSRSFEAPIQIPQGARLTCIARAINAGPDELIAGGNGLWSMNVDEIGRSSAALQQIGKGLNVTELGTERVINEDETSVLVLNQDGNLYRMTKESSSPNQWQVKKVTDGARGFGLCAGKTEDGTGIPLIIKGDKGDFYHMDLSLKEPKNWSKKPFY</sequence>
<feature type="region of interest" description="Disordered" evidence="7">
    <location>
        <begin position="24"/>
        <end position="96"/>
    </location>
</feature>
<dbReference type="GO" id="GO:0006508">
    <property type="term" value="P:proteolysis"/>
    <property type="evidence" value="ECO:0007669"/>
    <property type="project" value="UniProtKB-KW"/>
</dbReference>
<protein>
    <submittedName>
        <fullName evidence="10">Translation initiation factor 3 subunit b</fullName>
    </submittedName>
</protein>
<evidence type="ECO:0000256" key="6">
    <source>
        <dbReference type="ARBA" id="ARBA00023049"/>
    </source>
</evidence>
<name>A0AAV9U4F4_9PEZI</name>
<keyword evidence="10" id="KW-0396">Initiation factor</keyword>
<dbReference type="InterPro" id="IPR013856">
    <property type="entry name" value="Peptidase_M4_domain"/>
</dbReference>
<dbReference type="GO" id="GO:0004222">
    <property type="term" value="F:metalloendopeptidase activity"/>
    <property type="evidence" value="ECO:0007669"/>
    <property type="project" value="InterPro"/>
</dbReference>
<accession>A0AAV9U4F4</accession>
<dbReference type="Proteomes" id="UP001375240">
    <property type="component" value="Unassembled WGS sequence"/>
</dbReference>
<dbReference type="InterPro" id="IPR023612">
    <property type="entry name" value="Peptidase_M4"/>
</dbReference>
<keyword evidence="4" id="KW-0378">Hydrolase</keyword>
<dbReference type="GO" id="GO:0046872">
    <property type="term" value="F:metal ion binding"/>
    <property type="evidence" value="ECO:0007669"/>
    <property type="project" value="UniProtKB-KW"/>
</dbReference>
<gene>
    <name evidence="10" type="primary">PRT1_1</name>
    <name evidence="10" type="ORF">TWF696_002312</name>
</gene>